<dbReference type="InterPro" id="IPR014151">
    <property type="entry name" value="DNA_helicase_AddA"/>
</dbReference>
<sequence>MSERRQIQPDTDTLSRQAVAASPERSVWVSANAGSGKTYVLATRVIRLLLAGTDPSRILCLTYTKTAAAEMKDRVFKRLGAWVTMPEADLREELEKLEGRTPDSGRLAFARCLFARALETPGGLKIQTIHAFCDALLHRFPLEANVPGHFEQLDDDMIAALIGEARTEMLSGIDAGRIADVAEAFRTVIELTGENGLDALLDEAVQNRSKLVAFLRHLNPARDRRAFYRTVFGFAEGDSRDTIVARALKILRANAPVMREVLDAAAGVSAKTGRAFAEGFLAALDADDAFAAFEELFYTKAGAPRSTGTLMKDKAVQQVAGFEAAHASAFEAMQEARDRIALLAQIDNTLAALTIVDRLLSGYESLKRRRGYLDFDDLIERTANLLARPDVGEWVRYKLDQGIDHILVDEAQDTSPRQWQVIRALSDEFFAGEGARQARRTLFAVGDEKQSIYSFQGADPVSFGETGEAVRRKARAVFGEEGFRDVPLETSFRSTQDVLSAVDKVFEFEANRAGVALSSGPIRHVSLRKDQPGRVEIWPLVKAERQEEPEDWTAPVDAPRPPAVIVAERIADTVSRWIREGDIIEGLGRPVTAGDILVLVRSRDSFIVTLSRALKDRGVQVAGADRLKMTDHIAVLDLLALARFVLQPADDLSLAALLRSPLFDLSEEALFAIAHDRGSMTLFESLEVAAATDDALAGIHATLSRWRERAAALPVFEFYASILSGEGGREKLIGRLGPETPDMLDEFMRYALAQERAGLPALQNFVSVLEAASPVIKREMDPSQNQVRIMTVHGAKGLEAPVVFLVDRGSAPHNSRHADGFLEIPVEDGEPVILWNAVSKLKSPVSEAARAEIARKAEEEYRRLLYVGMTRAADRLIVAGYAGVNGGGDNTWHAVVERALAPESVPVAYPDFEALRFQVTTAPPLSVEERKTESAQTVPLPSWFRSRVPSEPPLPRPLAPSGASGIAVERERDTAETAGAPSLLAGAADDSPSLAVRRGIVLHRLLQMLPSVPTGERRRKAAEYCHRFDHRWDAEDIADIVGQAFAILEDPAHAPLFGDNTAAEVPVMGTLTIGGEERAVSGVIDRIAVTDDRVLLVDYKTNAHPPSGPRQVPDVYLRQMALYRALVAPLYPDRPVDAYLLYTAGPRMIALPGELLDAALDSLAPS</sequence>
<evidence type="ECO:0000259" key="17">
    <source>
        <dbReference type="PROSITE" id="PS51198"/>
    </source>
</evidence>
<evidence type="ECO:0000256" key="5">
    <source>
        <dbReference type="ARBA" id="ARBA00022806"/>
    </source>
</evidence>
<reference evidence="19 20" key="1">
    <citation type="submission" date="2020-06" db="EMBL/GenBank/DDBJ databases">
        <title>Oricola thermophila sp. nov. isolated from a tidal sediments.</title>
        <authorList>
            <person name="Kwon K.K."/>
            <person name="Yang S.-H."/>
            <person name="Park M.-J."/>
        </authorList>
    </citation>
    <scope>NUCLEOTIDE SEQUENCE [LARGE SCALE GENOMIC DNA]</scope>
    <source>
        <strain evidence="19 20">MEBiC13590</strain>
    </source>
</reference>
<dbReference type="Gene3D" id="3.90.320.10">
    <property type="match status" value="1"/>
</dbReference>
<feature type="binding site" evidence="15">
    <location>
        <begin position="31"/>
        <end position="38"/>
    </location>
    <ligand>
        <name>ATP</name>
        <dbReference type="ChEBI" id="CHEBI:30616"/>
    </ligand>
</feature>
<evidence type="ECO:0000256" key="6">
    <source>
        <dbReference type="ARBA" id="ARBA00022839"/>
    </source>
</evidence>
<dbReference type="InterPro" id="IPR011604">
    <property type="entry name" value="PDDEXK-like_dom_sf"/>
</dbReference>
<dbReference type="Pfam" id="PF00580">
    <property type="entry name" value="UvrD-helicase"/>
    <property type="match status" value="1"/>
</dbReference>
<dbReference type="PANTHER" id="PTHR11070">
    <property type="entry name" value="UVRD / RECB / PCRA DNA HELICASE FAMILY MEMBER"/>
    <property type="match status" value="1"/>
</dbReference>
<evidence type="ECO:0000256" key="16">
    <source>
        <dbReference type="SAM" id="MobiDB-lite"/>
    </source>
</evidence>
<dbReference type="Pfam" id="PF13361">
    <property type="entry name" value="UvrD_C"/>
    <property type="match status" value="1"/>
</dbReference>
<dbReference type="RefSeq" id="WP_175277686.1">
    <property type="nucleotide sequence ID" value="NZ_CP054836.1"/>
</dbReference>
<evidence type="ECO:0000256" key="15">
    <source>
        <dbReference type="PROSITE-ProRule" id="PRU00560"/>
    </source>
</evidence>
<dbReference type="GO" id="GO:0043138">
    <property type="term" value="F:3'-5' DNA helicase activity"/>
    <property type="evidence" value="ECO:0007669"/>
    <property type="project" value="UniProtKB-EC"/>
</dbReference>
<evidence type="ECO:0000256" key="9">
    <source>
        <dbReference type="ARBA" id="ARBA00023204"/>
    </source>
</evidence>
<dbReference type="AlphaFoldDB" id="A0A6N1VJ80"/>
<dbReference type="SUPFAM" id="SSF52980">
    <property type="entry name" value="Restriction endonuclease-like"/>
    <property type="match status" value="1"/>
</dbReference>
<dbReference type="InterPro" id="IPR014017">
    <property type="entry name" value="DNA_helicase_UvrD-like_C"/>
</dbReference>
<keyword evidence="2 15" id="KW-0547">Nucleotide-binding</keyword>
<dbReference type="GO" id="GO:0005524">
    <property type="term" value="F:ATP binding"/>
    <property type="evidence" value="ECO:0007669"/>
    <property type="project" value="UniProtKB-UniRule"/>
</dbReference>
<dbReference type="GO" id="GO:0033202">
    <property type="term" value="C:DNA helicase complex"/>
    <property type="evidence" value="ECO:0007669"/>
    <property type="project" value="TreeGrafter"/>
</dbReference>
<keyword evidence="20" id="KW-1185">Reference proteome</keyword>
<evidence type="ECO:0000256" key="7">
    <source>
        <dbReference type="ARBA" id="ARBA00022840"/>
    </source>
</evidence>
<feature type="domain" description="UvrD-like helicase ATP-binding" evidence="17">
    <location>
        <begin position="10"/>
        <end position="495"/>
    </location>
</feature>
<proteinExistence type="predicted"/>
<keyword evidence="6" id="KW-0269">Exonuclease</keyword>
<evidence type="ECO:0000256" key="8">
    <source>
        <dbReference type="ARBA" id="ARBA00023125"/>
    </source>
</evidence>
<dbReference type="InterPro" id="IPR014016">
    <property type="entry name" value="UvrD-like_ATP-bd"/>
</dbReference>
<keyword evidence="8" id="KW-0238">DNA-binding</keyword>
<evidence type="ECO:0000313" key="20">
    <source>
        <dbReference type="Proteomes" id="UP000509367"/>
    </source>
</evidence>
<evidence type="ECO:0000256" key="1">
    <source>
        <dbReference type="ARBA" id="ARBA00022722"/>
    </source>
</evidence>
<name>A0A6N1VJ80_9HYPH</name>
<dbReference type="PANTHER" id="PTHR11070:SF2">
    <property type="entry name" value="ATP-DEPENDENT DNA HELICASE SRS2"/>
    <property type="match status" value="1"/>
</dbReference>
<dbReference type="PROSITE" id="PS51217">
    <property type="entry name" value="UVRD_HELICASE_CTER"/>
    <property type="match status" value="1"/>
</dbReference>
<feature type="region of interest" description="Disordered" evidence="16">
    <location>
        <begin position="926"/>
        <end position="987"/>
    </location>
</feature>
<dbReference type="InterPro" id="IPR038726">
    <property type="entry name" value="PDDEXK_AddAB-type"/>
</dbReference>
<dbReference type="GO" id="GO:0004527">
    <property type="term" value="F:exonuclease activity"/>
    <property type="evidence" value="ECO:0007669"/>
    <property type="project" value="UniProtKB-KW"/>
</dbReference>
<evidence type="ECO:0000259" key="18">
    <source>
        <dbReference type="PROSITE" id="PS51217"/>
    </source>
</evidence>
<dbReference type="Gene3D" id="1.10.486.10">
    <property type="entry name" value="PCRA, domain 4"/>
    <property type="match status" value="1"/>
</dbReference>
<dbReference type="KEGG" id="orm:HTY61_15725"/>
<keyword evidence="1" id="KW-0540">Nuclease</keyword>
<dbReference type="GO" id="GO:0003677">
    <property type="term" value="F:DNA binding"/>
    <property type="evidence" value="ECO:0007669"/>
    <property type="project" value="UniProtKB-KW"/>
</dbReference>
<dbReference type="InterPro" id="IPR000212">
    <property type="entry name" value="DNA_helicase_UvrD/REP"/>
</dbReference>
<dbReference type="Pfam" id="PF12705">
    <property type="entry name" value="PDDEXK_1"/>
    <property type="match status" value="1"/>
</dbReference>
<dbReference type="EC" id="5.6.2.4" evidence="12"/>
<evidence type="ECO:0000256" key="12">
    <source>
        <dbReference type="ARBA" id="ARBA00034808"/>
    </source>
</evidence>
<dbReference type="NCBIfam" id="TIGR02784">
    <property type="entry name" value="addA_alphas"/>
    <property type="match status" value="1"/>
</dbReference>
<keyword evidence="7 15" id="KW-0067">ATP-binding</keyword>
<dbReference type="InterPro" id="IPR027417">
    <property type="entry name" value="P-loop_NTPase"/>
</dbReference>
<dbReference type="EMBL" id="CP054836">
    <property type="protein sequence ID" value="QKV19795.1"/>
    <property type="molecule type" value="Genomic_DNA"/>
</dbReference>
<evidence type="ECO:0000256" key="11">
    <source>
        <dbReference type="ARBA" id="ARBA00034617"/>
    </source>
</evidence>
<dbReference type="PROSITE" id="PS51198">
    <property type="entry name" value="UVRD_HELICASE_ATP_BIND"/>
    <property type="match status" value="1"/>
</dbReference>
<dbReference type="GO" id="GO:0005829">
    <property type="term" value="C:cytosol"/>
    <property type="evidence" value="ECO:0007669"/>
    <property type="project" value="TreeGrafter"/>
</dbReference>
<keyword evidence="5 15" id="KW-0347">Helicase</keyword>
<evidence type="ECO:0000256" key="3">
    <source>
        <dbReference type="ARBA" id="ARBA00022763"/>
    </source>
</evidence>
<protein>
    <recommendedName>
        <fullName evidence="12">DNA 3'-5' helicase</fullName>
        <ecNumber evidence="12">5.6.2.4</ecNumber>
    </recommendedName>
    <alternativeName>
        <fullName evidence="13">DNA 3'-5' helicase II</fullName>
    </alternativeName>
</protein>
<evidence type="ECO:0000256" key="2">
    <source>
        <dbReference type="ARBA" id="ARBA00022741"/>
    </source>
</evidence>
<comment type="catalytic activity">
    <reaction evidence="11">
        <text>Couples ATP hydrolysis with the unwinding of duplex DNA by translocating in the 3'-5' direction.</text>
        <dbReference type="EC" id="5.6.2.4"/>
    </reaction>
</comment>
<keyword evidence="9" id="KW-0234">DNA repair</keyword>
<dbReference type="GO" id="GO:0000725">
    <property type="term" value="P:recombinational repair"/>
    <property type="evidence" value="ECO:0007669"/>
    <property type="project" value="TreeGrafter"/>
</dbReference>
<dbReference type="InterPro" id="IPR011335">
    <property type="entry name" value="Restrct_endonuc-II-like"/>
</dbReference>
<keyword evidence="10" id="KW-0413">Isomerase</keyword>
<dbReference type="Proteomes" id="UP000509367">
    <property type="component" value="Chromosome"/>
</dbReference>
<feature type="domain" description="UvrD-like helicase C-terminal" evidence="18">
    <location>
        <begin position="512"/>
        <end position="797"/>
    </location>
</feature>
<evidence type="ECO:0000256" key="14">
    <source>
        <dbReference type="ARBA" id="ARBA00048988"/>
    </source>
</evidence>
<evidence type="ECO:0000256" key="10">
    <source>
        <dbReference type="ARBA" id="ARBA00023235"/>
    </source>
</evidence>
<accession>A0A6N1VJ80</accession>
<comment type="catalytic activity">
    <reaction evidence="14">
        <text>ATP + H2O = ADP + phosphate + H(+)</text>
        <dbReference type="Rhea" id="RHEA:13065"/>
        <dbReference type="ChEBI" id="CHEBI:15377"/>
        <dbReference type="ChEBI" id="CHEBI:15378"/>
        <dbReference type="ChEBI" id="CHEBI:30616"/>
        <dbReference type="ChEBI" id="CHEBI:43474"/>
        <dbReference type="ChEBI" id="CHEBI:456216"/>
        <dbReference type="EC" id="5.6.2.4"/>
    </reaction>
</comment>
<keyword evidence="4 15" id="KW-0378">Hydrolase</keyword>
<dbReference type="Gene3D" id="3.40.50.300">
    <property type="entry name" value="P-loop containing nucleotide triphosphate hydrolases"/>
    <property type="match status" value="3"/>
</dbReference>
<evidence type="ECO:0000256" key="4">
    <source>
        <dbReference type="ARBA" id="ARBA00022801"/>
    </source>
</evidence>
<dbReference type="SUPFAM" id="SSF52540">
    <property type="entry name" value="P-loop containing nucleoside triphosphate hydrolases"/>
    <property type="match status" value="1"/>
</dbReference>
<evidence type="ECO:0000313" key="19">
    <source>
        <dbReference type="EMBL" id="QKV19795.1"/>
    </source>
</evidence>
<evidence type="ECO:0000256" key="13">
    <source>
        <dbReference type="ARBA" id="ARBA00034923"/>
    </source>
</evidence>
<organism evidence="19 20">
    <name type="scientific">Oricola thermophila</name>
    <dbReference type="NCBI Taxonomy" id="2742145"/>
    <lineage>
        <taxon>Bacteria</taxon>
        <taxon>Pseudomonadati</taxon>
        <taxon>Pseudomonadota</taxon>
        <taxon>Alphaproteobacteria</taxon>
        <taxon>Hyphomicrobiales</taxon>
        <taxon>Ahrensiaceae</taxon>
        <taxon>Oricola</taxon>
    </lineage>
</organism>
<keyword evidence="3" id="KW-0227">DNA damage</keyword>
<dbReference type="Gene3D" id="3.30.160.800">
    <property type="match status" value="1"/>
</dbReference>
<gene>
    <name evidence="19" type="primary">addA</name>
    <name evidence="19" type="ORF">HTY61_15725</name>
</gene>